<dbReference type="Gene3D" id="1.10.10.10">
    <property type="entry name" value="Winged helix-like DNA-binding domain superfamily/Winged helix DNA-binding domain"/>
    <property type="match status" value="1"/>
</dbReference>
<name>A0A1W1CRX4_9ZZZZ</name>
<evidence type="ECO:0000256" key="1">
    <source>
        <dbReference type="ARBA" id="ARBA00023125"/>
    </source>
</evidence>
<dbReference type="SMART" id="SM00448">
    <property type="entry name" value="REC"/>
    <property type="match status" value="1"/>
</dbReference>
<dbReference type="CDD" id="cd00383">
    <property type="entry name" value="trans_reg_C"/>
    <property type="match status" value="1"/>
</dbReference>
<evidence type="ECO:0000259" key="2">
    <source>
        <dbReference type="PROSITE" id="PS50110"/>
    </source>
</evidence>
<dbReference type="SUPFAM" id="SSF52172">
    <property type="entry name" value="CheY-like"/>
    <property type="match status" value="1"/>
</dbReference>
<dbReference type="PANTHER" id="PTHR48111">
    <property type="entry name" value="REGULATOR OF RPOS"/>
    <property type="match status" value="1"/>
</dbReference>
<dbReference type="PROSITE" id="PS51755">
    <property type="entry name" value="OMPR_PHOB"/>
    <property type="match status" value="1"/>
</dbReference>
<dbReference type="CDD" id="cd17534">
    <property type="entry name" value="REC_DC-like"/>
    <property type="match status" value="1"/>
</dbReference>
<proteinExistence type="predicted"/>
<keyword evidence="1" id="KW-0238">DNA-binding</keyword>
<dbReference type="EMBL" id="FPHI01000040">
    <property type="protein sequence ID" value="SFV68544.1"/>
    <property type="molecule type" value="Genomic_DNA"/>
</dbReference>
<dbReference type="InterPro" id="IPR039420">
    <property type="entry name" value="WalR-like"/>
</dbReference>
<protein>
    <submittedName>
        <fullName evidence="4">Two-component hybrid sensor and regulator</fullName>
    </submittedName>
</protein>
<organism evidence="4">
    <name type="scientific">hydrothermal vent metagenome</name>
    <dbReference type="NCBI Taxonomy" id="652676"/>
    <lineage>
        <taxon>unclassified sequences</taxon>
        <taxon>metagenomes</taxon>
        <taxon>ecological metagenomes</taxon>
    </lineage>
</organism>
<dbReference type="Pfam" id="PF00072">
    <property type="entry name" value="Response_reg"/>
    <property type="match status" value="1"/>
</dbReference>
<dbReference type="GO" id="GO:0005829">
    <property type="term" value="C:cytosol"/>
    <property type="evidence" value="ECO:0007669"/>
    <property type="project" value="TreeGrafter"/>
</dbReference>
<dbReference type="GO" id="GO:0000976">
    <property type="term" value="F:transcription cis-regulatory region binding"/>
    <property type="evidence" value="ECO:0007669"/>
    <property type="project" value="TreeGrafter"/>
</dbReference>
<dbReference type="AlphaFoldDB" id="A0A1W1CRX4"/>
<dbReference type="Pfam" id="PF00486">
    <property type="entry name" value="Trans_reg_C"/>
    <property type="match status" value="1"/>
</dbReference>
<feature type="domain" description="OmpR/PhoB-type" evidence="3">
    <location>
        <begin position="135"/>
        <end position="229"/>
    </location>
</feature>
<dbReference type="InterPro" id="IPR036388">
    <property type="entry name" value="WH-like_DNA-bd_sf"/>
</dbReference>
<dbReference type="PROSITE" id="PS50110">
    <property type="entry name" value="RESPONSE_REGULATORY"/>
    <property type="match status" value="1"/>
</dbReference>
<dbReference type="Gene3D" id="3.40.50.2300">
    <property type="match status" value="1"/>
</dbReference>
<feature type="domain" description="Response regulatory" evidence="2">
    <location>
        <begin position="5"/>
        <end position="121"/>
    </location>
</feature>
<dbReference type="InterPro" id="IPR001867">
    <property type="entry name" value="OmpR/PhoB-type_DNA-bd"/>
</dbReference>
<accession>A0A1W1CRX4</accession>
<dbReference type="InterPro" id="IPR011006">
    <property type="entry name" value="CheY-like_superfamily"/>
</dbReference>
<dbReference type="InterPro" id="IPR001789">
    <property type="entry name" value="Sig_transdc_resp-reg_receiver"/>
</dbReference>
<evidence type="ECO:0000259" key="3">
    <source>
        <dbReference type="PROSITE" id="PS51755"/>
    </source>
</evidence>
<dbReference type="SMART" id="SM00862">
    <property type="entry name" value="Trans_reg_C"/>
    <property type="match status" value="1"/>
</dbReference>
<sequence>MKEINILIVEDESIVAMEIESYITKLGYNVIDICSNADDAFTITETYSVDIILMDICIKGALDGIQTAKKIKEKNPRIEIIFLTAHLDDYNVDRAIKLNPTAYLSKPFNREELRVFLKIAIRKLNQNIHPIEIDPNHILLDYEFSYDLETSTLYCCSEIIHLTKKESALLELFISAKNNIVDFYTIENAIWPDKESNSNTIRTLVKRLRQKLKHKFIETVSSRGYRFIRDIH</sequence>
<dbReference type="GO" id="GO:0032993">
    <property type="term" value="C:protein-DNA complex"/>
    <property type="evidence" value="ECO:0007669"/>
    <property type="project" value="TreeGrafter"/>
</dbReference>
<reference evidence="4" key="1">
    <citation type="submission" date="2016-10" db="EMBL/GenBank/DDBJ databases">
        <authorList>
            <person name="de Groot N.N."/>
        </authorList>
    </citation>
    <scope>NUCLEOTIDE SEQUENCE</scope>
</reference>
<dbReference type="PANTHER" id="PTHR48111:SF26">
    <property type="entry name" value="STAGE 0 SPORULATION PROTEIN A HOMOLOG"/>
    <property type="match status" value="1"/>
</dbReference>
<dbReference type="InterPro" id="IPR016032">
    <property type="entry name" value="Sig_transdc_resp-reg_C-effctor"/>
</dbReference>
<evidence type="ECO:0000313" key="4">
    <source>
        <dbReference type="EMBL" id="SFV68544.1"/>
    </source>
</evidence>
<dbReference type="GO" id="GO:0000156">
    <property type="term" value="F:phosphorelay response regulator activity"/>
    <property type="evidence" value="ECO:0007669"/>
    <property type="project" value="TreeGrafter"/>
</dbReference>
<dbReference type="SUPFAM" id="SSF46894">
    <property type="entry name" value="C-terminal effector domain of the bipartite response regulators"/>
    <property type="match status" value="1"/>
</dbReference>
<dbReference type="GO" id="GO:0006355">
    <property type="term" value="P:regulation of DNA-templated transcription"/>
    <property type="evidence" value="ECO:0007669"/>
    <property type="project" value="InterPro"/>
</dbReference>
<gene>
    <name evidence="4" type="ORF">MNB_SV-3-1319</name>
</gene>